<proteinExistence type="predicted"/>
<sequence>MRTGDDGTRLVVLRGPSGAGKSTAARELRRRVGRGVALVEQDYLRRILLREHDLPGAANIELISNTVRFALDRGFHVILEGIMPAARYGAMLRSLHDDHAGRSLFYYFDISWSETLRRHATRPQSAEFGATEMSEWFGQAGRLDPVGERTVSERLSLDEIVRRIQREVF</sequence>
<keyword evidence="1" id="KW-0418">Kinase</keyword>
<dbReference type="EMBL" id="SMKV01000032">
    <property type="protein sequence ID" value="TDC89530.1"/>
    <property type="molecule type" value="Genomic_DNA"/>
</dbReference>
<keyword evidence="1" id="KW-0808">Transferase</keyword>
<reference evidence="1 2" key="1">
    <citation type="submission" date="2019-03" db="EMBL/GenBank/DDBJ databases">
        <title>Draft genome sequences of novel Actinobacteria.</title>
        <authorList>
            <person name="Sahin N."/>
            <person name="Ay H."/>
            <person name="Saygin H."/>
        </authorList>
    </citation>
    <scope>NUCLEOTIDE SEQUENCE [LARGE SCALE GENOMIC DNA]</scope>
    <source>
        <strain evidence="1 2">16K404</strain>
    </source>
</reference>
<dbReference type="InterPro" id="IPR027417">
    <property type="entry name" value="P-loop_NTPase"/>
</dbReference>
<comment type="caution">
    <text evidence="1">The sequence shown here is derived from an EMBL/GenBank/DDBJ whole genome shotgun (WGS) entry which is preliminary data.</text>
</comment>
<dbReference type="Gene3D" id="3.40.50.300">
    <property type="entry name" value="P-loop containing nucleotide triphosphate hydrolases"/>
    <property type="match status" value="1"/>
</dbReference>
<keyword evidence="2" id="KW-1185">Reference proteome</keyword>
<accession>A0A4R4UDY3</accession>
<dbReference type="SUPFAM" id="SSF52540">
    <property type="entry name" value="P-loop containing nucleoside triphosphate hydrolases"/>
    <property type="match status" value="1"/>
</dbReference>
<dbReference type="RefSeq" id="WP_132625988.1">
    <property type="nucleotide sequence ID" value="NZ_SMKV01000032.1"/>
</dbReference>
<organism evidence="1 2">
    <name type="scientific">Saccharopolyspora aridisoli</name>
    <dbReference type="NCBI Taxonomy" id="2530385"/>
    <lineage>
        <taxon>Bacteria</taxon>
        <taxon>Bacillati</taxon>
        <taxon>Actinomycetota</taxon>
        <taxon>Actinomycetes</taxon>
        <taxon>Pseudonocardiales</taxon>
        <taxon>Pseudonocardiaceae</taxon>
        <taxon>Saccharopolyspora</taxon>
    </lineage>
</organism>
<gene>
    <name evidence="1" type="ORF">E1161_21130</name>
</gene>
<evidence type="ECO:0000313" key="2">
    <source>
        <dbReference type="Proteomes" id="UP000294744"/>
    </source>
</evidence>
<dbReference type="Proteomes" id="UP000294744">
    <property type="component" value="Unassembled WGS sequence"/>
</dbReference>
<dbReference type="AlphaFoldDB" id="A0A4R4UDY3"/>
<evidence type="ECO:0000313" key="1">
    <source>
        <dbReference type="EMBL" id="TDC89530.1"/>
    </source>
</evidence>
<protein>
    <submittedName>
        <fullName evidence="1">Kinase</fullName>
    </submittedName>
</protein>
<dbReference type="OrthoDB" id="9781848at2"/>
<dbReference type="GO" id="GO:0016301">
    <property type="term" value="F:kinase activity"/>
    <property type="evidence" value="ECO:0007669"/>
    <property type="project" value="UniProtKB-KW"/>
</dbReference>
<dbReference type="Pfam" id="PF13671">
    <property type="entry name" value="AAA_33"/>
    <property type="match status" value="1"/>
</dbReference>
<name>A0A4R4UDY3_9PSEU</name>